<sequence length="110" mass="12379">MWTTAGAIFSTTSAMKLNLYRGLLALEGPTLARRIMYFNKQSEPEYRRSPGTDGFGVSGTRRITCRTSVDRLDLGIKARPKRSPPLSEQRSGSEDTGPWEEPFPWTLELL</sequence>
<keyword evidence="3" id="KW-1185">Reference proteome</keyword>
<reference evidence="2 3" key="1">
    <citation type="submission" date="2019-03" db="EMBL/GenBank/DDBJ databases">
        <title>First draft genome of Liparis tanakae, snailfish: a comprehensive survey of snailfish specific genes.</title>
        <authorList>
            <person name="Kim W."/>
            <person name="Song I."/>
            <person name="Jeong J.-H."/>
            <person name="Kim D."/>
            <person name="Kim S."/>
            <person name="Ryu S."/>
            <person name="Song J.Y."/>
            <person name="Lee S.K."/>
        </authorList>
    </citation>
    <scope>NUCLEOTIDE SEQUENCE [LARGE SCALE GENOMIC DNA]</scope>
    <source>
        <tissue evidence="2">Muscle</tissue>
    </source>
</reference>
<dbReference type="Proteomes" id="UP000314294">
    <property type="component" value="Unassembled WGS sequence"/>
</dbReference>
<evidence type="ECO:0000313" key="3">
    <source>
        <dbReference type="Proteomes" id="UP000314294"/>
    </source>
</evidence>
<organism evidence="2 3">
    <name type="scientific">Liparis tanakae</name>
    <name type="common">Tanaka's snailfish</name>
    <dbReference type="NCBI Taxonomy" id="230148"/>
    <lineage>
        <taxon>Eukaryota</taxon>
        <taxon>Metazoa</taxon>
        <taxon>Chordata</taxon>
        <taxon>Craniata</taxon>
        <taxon>Vertebrata</taxon>
        <taxon>Euteleostomi</taxon>
        <taxon>Actinopterygii</taxon>
        <taxon>Neopterygii</taxon>
        <taxon>Teleostei</taxon>
        <taxon>Neoteleostei</taxon>
        <taxon>Acanthomorphata</taxon>
        <taxon>Eupercaria</taxon>
        <taxon>Perciformes</taxon>
        <taxon>Cottioidei</taxon>
        <taxon>Cottales</taxon>
        <taxon>Liparidae</taxon>
        <taxon>Liparis</taxon>
    </lineage>
</organism>
<feature type="region of interest" description="Disordered" evidence="1">
    <location>
        <begin position="74"/>
        <end position="110"/>
    </location>
</feature>
<evidence type="ECO:0000256" key="1">
    <source>
        <dbReference type="SAM" id="MobiDB-lite"/>
    </source>
</evidence>
<gene>
    <name evidence="2" type="ORF">EYF80_058449</name>
</gene>
<dbReference type="EMBL" id="SRLO01003509">
    <property type="protein sequence ID" value="TNN31399.1"/>
    <property type="molecule type" value="Genomic_DNA"/>
</dbReference>
<protein>
    <submittedName>
        <fullName evidence="2">Uncharacterized protein</fullName>
    </submittedName>
</protein>
<dbReference type="AlphaFoldDB" id="A0A4Z2ERI5"/>
<proteinExistence type="predicted"/>
<name>A0A4Z2ERI5_9TELE</name>
<accession>A0A4Z2ERI5</accession>
<evidence type="ECO:0000313" key="2">
    <source>
        <dbReference type="EMBL" id="TNN31399.1"/>
    </source>
</evidence>
<comment type="caution">
    <text evidence="2">The sequence shown here is derived from an EMBL/GenBank/DDBJ whole genome shotgun (WGS) entry which is preliminary data.</text>
</comment>